<name>A0A1E4SZ14_9ASCO</name>
<sequence length="109" mass="12419">MYHVLVMALRKIQTVMDSVDAPDEIIYLYDQYTITTLEALMAVEYPHLWYQIDAVLQADVLLNNNGKPIDLDRVMGIIQQNGDSLVQARPVTNVEMVSLMDMTDSLLFV</sequence>
<protein>
    <submittedName>
        <fullName evidence="1">Uncharacterized protein</fullName>
    </submittedName>
</protein>
<evidence type="ECO:0000313" key="1">
    <source>
        <dbReference type="EMBL" id="ODV84753.1"/>
    </source>
</evidence>
<dbReference type="Proteomes" id="UP000094801">
    <property type="component" value="Unassembled WGS sequence"/>
</dbReference>
<accession>A0A1E4SZ14</accession>
<proteinExistence type="predicted"/>
<keyword evidence="2" id="KW-1185">Reference proteome</keyword>
<organism evidence="1 2">
    <name type="scientific">[Candida] arabinofermentans NRRL YB-2248</name>
    <dbReference type="NCBI Taxonomy" id="983967"/>
    <lineage>
        <taxon>Eukaryota</taxon>
        <taxon>Fungi</taxon>
        <taxon>Dikarya</taxon>
        <taxon>Ascomycota</taxon>
        <taxon>Saccharomycotina</taxon>
        <taxon>Pichiomycetes</taxon>
        <taxon>Pichiales</taxon>
        <taxon>Pichiaceae</taxon>
        <taxon>Ogataea</taxon>
        <taxon>Ogataea/Candida clade</taxon>
    </lineage>
</organism>
<dbReference type="AlphaFoldDB" id="A0A1E4SZ14"/>
<gene>
    <name evidence="1" type="ORF">CANARDRAFT_28894</name>
</gene>
<reference evidence="2" key="1">
    <citation type="submission" date="2016-04" db="EMBL/GenBank/DDBJ databases">
        <title>Comparative genomics of biotechnologically important yeasts.</title>
        <authorList>
            <consortium name="DOE Joint Genome Institute"/>
            <person name="Riley R."/>
            <person name="Haridas S."/>
            <person name="Wolfe K.H."/>
            <person name="Lopes M.R."/>
            <person name="Hittinger C.T."/>
            <person name="Goker M."/>
            <person name="Salamov A."/>
            <person name="Wisecaver J."/>
            <person name="Long T.M."/>
            <person name="Aerts A.L."/>
            <person name="Barry K."/>
            <person name="Choi C."/>
            <person name="Clum A."/>
            <person name="Coughlan A.Y."/>
            <person name="Deshpande S."/>
            <person name="Douglass A.P."/>
            <person name="Hanson S.J."/>
            <person name="Klenk H.-P."/>
            <person name="Labutti K."/>
            <person name="Lapidus A."/>
            <person name="Lindquist E."/>
            <person name="Lipzen A."/>
            <person name="Meier-Kolthoff J.P."/>
            <person name="Ohm R.A."/>
            <person name="Otillar R.P."/>
            <person name="Pangilinan J."/>
            <person name="Peng Y."/>
            <person name="Rokas A."/>
            <person name="Rosa C.A."/>
            <person name="Scheuner C."/>
            <person name="Sibirny A.A."/>
            <person name="Slot J.C."/>
            <person name="Stielow J.B."/>
            <person name="Sun H."/>
            <person name="Kurtzman C.P."/>
            <person name="Blackwell M."/>
            <person name="Grigoriev I.V."/>
            <person name="Jeffries T.W."/>
        </authorList>
    </citation>
    <scope>NUCLEOTIDE SEQUENCE [LARGE SCALE GENOMIC DNA]</scope>
    <source>
        <strain evidence="2">NRRL YB-2248</strain>
    </source>
</reference>
<dbReference type="EMBL" id="KV453855">
    <property type="protein sequence ID" value="ODV84753.1"/>
    <property type="molecule type" value="Genomic_DNA"/>
</dbReference>
<evidence type="ECO:0000313" key="2">
    <source>
        <dbReference type="Proteomes" id="UP000094801"/>
    </source>
</evidence>